<protein>
    <recommendedName>
        <fullName evidence="4">PNPLA domain-containing protein</fullName>
    </recommendedName>
</protein>
<keyword evidence="6" id="KW-1185">Reference proteome</keyword>
<dbReference type="Gene3D" id="3.40.1090.10">
    <property type="entry name" value="Cytosolic phospholipase A2 catalytic domain"/>
    <property type="match status" value="1"/>
</dbReference>
<dbReference type="Pfam" id="PF24883">
    <property type="entry name" value="NPHP3_N"/>
    <property type="match status" value="1"/>
</dbReference>
<reference evidence="5" key="1">
    <citation type="submission" date="2021-10" db="EMBL/GenBank/DDBJ databases">
        <authorList>
            <person name="Piombo E."/>
        </authorList>
    </citation>
    <scope>NUCLEOTIDE SEQUENCE</scope>
</reference>
<gene>
    <name evidence="5" type="ORF">CBYS24578_00001896</name>
</gene>
<feature type="domain" description="PNPLA" evidence="4">
    <location>
        <begin position="1"/>
        <end position="175"/>
    </location>
</feature>
<dbReference type="SUPFAM" id="SSF52151">
    <property type="entry name" value="FabD/lysophospholipase-like"/>
    <property type="match status" value="1"/>
</dbReference>
<dbReference type="EMBL" id="CABFNO020001560">
    <property type="protein sequence ID" value="CAH0002207.1"/>
    <property type="molecule type" value="Genomic_DNA"/>
</dbReference>
<dbReference type="PROSITE" id="PS51635">
    <property type="entry name" value="PNPLA"/>
    <property type="match status" value="1"/>
</dbReference>
<dbReference type="AlphaFoldDB" id="A0A9N9USZ3"/>
<comment type="caution">
    <text evidence="3">Lacks conserved residue(s) required for the propagation of feature annotation.</text>
</comment>
<dbReference type="Pfam" id="PF01734">
    <property type="entry name" value="Patatin"/>
    <property type="match status" value="1"/>
</dbReference>
<evidence type="ECO:0000313" key="5">
    <source>
        <dbReference type="EMBL" id="CAH0002207.1"/>
    </source>
</evidence>
<dbReference type="OrthoDB" id="1658288at2759"/>
<sequence length="793" mass="90552">MRILQPDWWYKYRRVVGRIIALMLGRLELDVDQCIEKYIELSSKVFQLKRRKVDLLGRSKDWWSADGKYRSESLESQFRDAAKRVGGDEDALLLHEYGTCKVFVCAQSKAHNTTIRLRTYLNNHSVDHLSLANCKIWEAARATSAAPGFFDPITIGEQAYVDGATAQNNPVEEVFREGRLIWDDFDSRVESLVSIGTGVRDPGPFGDDILHIVQSLAKAATQTEITEKRFYESHFDYGLKDAYFRFSVTNGMKGVKLDSIERLADIESATQAYLEESRVQRDIRLFLEAEPKQNGKYPSERSRYTVPTIFSDLYKCHHPAKEPPSSEVEDVLQKLLRKAGEVFIVIDGLDEASPKVQVETLELLAGIRKGSTGNLHILVASRGYLDIERTIARLDFPANYRDISMNATEVDHDINIHLKTFLLKEPYVRWSTPLKNEVLSRLTTSANGVFRWADLQIRALEHEDREKDIRRALQRLPKDLHETYERMLQDIEQNHKKYEALSILMWLAWAKRPLNLAEVAELVAFDRPNEGEELVFDPRDRFSDHSSVRRLVAGLVSFNNDDNNDRPGIVTFAHYSVLEYLKSISELYESFRLREIESHRFIFQCCAAYLSHYTRSLEKNDRLTPYPLLIYACTHLEYHAKASGNVELATANKVNGLVDIVATRGNELAKLPQSLLPGDYGQPFNLLFNIMWNGTRGGTFDSDIFALHIVALCGWSNILELLLDAGPGITGSYDVNFWETQTPLHSLAQQGFILGRLAKPTGNNTVLKLNKVEDYKQFQATPTWLKLSSTDQK</sequence>
<evidence type="ECO:0000313" key="6">
    <source>
        <dbReference type="Proteomes" id="UP000754883"/>
    </source>
</evidence>
<keyword evidence="1" id="KW-0677">Repeat</keyword>
<feature type="short sequence motif" description="DGA/G" evidence="3">
    <location>
        <begin position="162"/>
        <end position="164"/>
    </location>
</feature>
<evidence type="ECO:0000256" key="2">
    <source>
        <dbReference type="ARBA" id="ARBA00023098"/>
    </source>
</evidence>
<evidence type="ECO:0000256" key="1">
    <source>
        <dbReference type="ARBA" id="ARBA00022737"/>
    </source>
</evidence>
<dbReference type="InterPro" id="IPR002641">
    <property type="entry name" value="PNPLA_dom"/>
</dbReference>
<evidence type="ECO:0000256" key="3">
    <source>
        <dbReference type="PROSITE-ProRule" id="PRU01161"/>
    </source>
</evidence>
<dbReference type="PANTHER" id="PTHR10039:SF16">
    <property type="entry name" value="GPI INOSITOL-DEACYLASE"/>
    <property type="match status" value="1"/>
</dbReference>
<dbReference type="PANTHER" id="PTHR10039">
    <property type="entry name" value="AMELOGENIN"/>
    <property type="match status" value="1"/>
</dbReference>
<comment type="caution">
    <text evidence="5">The sequence shown here is derived from an EMBL/GenBank/DDBJ whole genome shotgun (WGS) entry which is preliminary data.</text>
</comment>
<feature type="non-terminal residue" evidence="5">
    <location>
        <position position="1"/>
    </location>
</feature>
<dbReference type="GO" id="GO:0046486">
    <property type="term" value="P:glycerolipid metabolic process"/>
    <property type="evidence" value="ECO:0007669"/>
    <property type="project" value="UniProtKB-ARBA"/>
</dbReference>
<name>A0A9N9USZ3_9HYPO</name>
<dbReference type="Proteomes" id="UP000754883">
    <property type="component" value="Unassembled WGS sequence"/>
</dbReference>
<proteinExistence type="predicted"/>
<organism evidence="5 6">
    <name type="scientific">Clonostachys byssicola</name>
    <dbReference type="NCBI Taxonomy" id="160290"/>
    <lineage>
        <taxon>Eukaryota</taxon>
        <taxon>Fungi</taxon>
        <taxon>Dikarya</taxon>
        <taxon>Ascomycota</taxon>
        <taxon>Pezizomycotina</taxon>
        <taxon>Sordariomycetes</taxon>
        <taxon>Hypocreomycetidae</taxon>
        <taxon>Hypocreales</taxon>
        <taxon>Bionectriaceae</taxon>
        <taxon>Clonostachys</taxon>
    </lineage>
</organism>
<accession>A0A9N9USZ3</accession>
<keyword evidence="2" id="KW-0443">Lipid metabolism</keyword>
<dbReference type="InterPro" id="IPR056884">
    <property type="entry name" value="NPHP3-like_N"/>
</dbReference>
<evidence type="ECO:0000259" key="4">
    <source>
        <dbReference type="PROSITE" id="PS51635"/>
    </source>
</evidence>
<dbReference type="InterPro" id="IPR016035">
    <property type="entry name" value="Acyl_Trfase/lysoPLipase"/>
</dbReference>